<dbReference type="EMBL" id="CP000930">
    <property type="protein sequence ID" value="ABZ85582.1"/>
    <property type="molecule type" value="Genomic_DNA"/>
</dbReference>
<accession>B0TEA0</accession>
<evidence type="ECO:0000256" key="1">
    <source>
        <dbReference type="SAM" id="MobiDB-lite"/>
    </source>
</evidence>
<dbReference type="eggNOG" id="COG0455">
    <property type="taxonomic scope" value="Bacteria"/>
</dbReference>
<dbReference type="Proteomes" id="UP000008550">
    <property type="component" value="Chromosome"/>
</dbReference>
<evidence type="ECO:0000313" key="2">
    <source>
        <dbReference type="EMBL" id="ABZ85582.1"/>
    </source>
</evidence>
<dbReference type="InterPro" id="IPR027417">
    <property type="entry name" value="P-loop_NTPase"/>
</dbReference>
<organism evidence="2 3">
    <name type="scientific">Heliobacterium modesticaldum (strain ATCC 51547 / Ice1)</name>
    <dbReference type="NCBI Taxonomy" id="498761"/>
    <lineage>
        <taxon>Bacteria</taxon>
        <taxon>Bacillati</taxon>
        <taxon>Bacillota</taxon>
        <taxon>Clostridia</taxon>
        <taxon>Eubacteriales</taxon>
        <taxon>Heliobacteriaceae</taxon>
        <taxon>Heliomicrobium</taxon>
    </lineage>
</organism>
<dbReference type="Gene3D" id="3.40.50.300">
    <property type="entry name" value="P-loop containing nucleotide triphosphate hydrolases"/>
    <property type="match status" value="1"/>
</dbReference>
<feature type="region of interest" description="Disordered" evidence="1">
    <location>
        <begin position="160"/>
        <end position="179"/>
    </location>
</feature>
<gene>
    <name evidence="2" type="ORF">HM1_3077</name>
</gene>
<dbReference type="HOGENOM" id="CLU_1164611_0_0_9"/>
<evidence type="ECO:0000313" key="3">
    <source>
        <dbReference type="Proteomes" id="UP000008550"/>
    </source>
</evidence>
<dbReference type="STRING" id="498761.HM1_3077"/>
<name>B0TEA0_HELMI</name>
<dbReference type="KEGG" id="hmo:HM1_3077"/>
<reference evidence="2 3" key="1">
    <citation type="journal article" date="2008" name="J. Bacteriol.">
        <title>The genome of Heliobacterium modesticaldum, a phototrophic representative of the Firmicutes containing the simplest photosynthetic apparatus.</title>
        <authorList>
            <person name="Sattley W.M."/>
            <person name="Madigan M.T."/>
            <person name="Swingley W.D."/>
            <person name="Cheung P.C."/>
            <person name="Clocksin K.M."/>
            <person name="Conrad A.L."/>
            <person name="Dejesa L.C."/>
            <person name="Honchak B.M."/>
            <person name="Jung D.O."/>
            <person name="Karbach L.E."/>
            <person name="Kurdoglu A."/>
            <person name="Lahiri S."/>
            <person name="Mastrian S.D."/>
            <person name="Page L.E."/>
            <person name="Taylor H.L."/>
            <person name="Wang Z.T."/>
            <person name="Raymond J."/>
            <person name="Chen M."/>
            <person name="Blankenship R.E."/>
            <person name="Touchman J.W."/>
        </authorList>
    </citation>
    <scope>NUCLEOTIDE SEQUENCE [LARGE SCALE GENOMIC DNA]</scope>
    <source>
        <strain evidence="3">ATCC 51547 / Ice1</strain>
    </source>
</reference>
<sequence length="238" mass="26764">MQLINEGTILGERGETMRLVPAGIVDEFYLEKLGRIDFQNILHNPFGDRLRKMLEELERSSRLDFIFLDCRAGFHDIGGLAMADLAHAAVVLGSHSRQTWAGLTQVIRRLARPLASEQEALPIVLAHAMAPSLMSPGSEPELRAFREMAYTVFLENYYSDSEDHPAPNERDEDAPSTPVVIPWNSELRGDIMLFSTSDSLEEKRRLEALIATLTALPYQQLAERICLLFGRNLQGERG</sequence>
<proteinExistence type="predicted"/>
<dbReference type="AlphaFoldDB" id="B0TEA0"/>
<protein>
    <submittedName>
        <fullName evidence="2">Uncharacterized protein</fullName>
    </submittedName>
</protein>
<keyword evidence="3" id="KW-1185">Reference proteome</keyword>